<protein>
    <submittedName>
        <fullName evidence="1">Uncharacterized protein</fullName>
    </submittedName>
</protein>
<reference evidence="1" key="1">
    <citation type="submission" date="2023-04" db="EMBL/GenBank/DDBJ databases">
        <title>Draft Genome sequencing of Naganishia species isolated from polar environments using Oxford Nanopore Technology.</title>
        <authorList>
            <person name="Leo P."/>
            <person name="Venkateswaran K."/>
        </authorList>
    </citation>
    <scope>NUCLEOTIDE SEQUENCE</scope>
    <source>
        <strain evidence="1">DBVPG 5303</strain>
    </source>
</reference>
<name>A0ACC2X307_9TREE</name>
<organism evidence="1 2">
    <name type="scientific">Naganishia onofrii</name>
    <dbReference type="NCBI Taxonomy" id="1851511"/>
    <lineage>
        <taxon>Eukaryota</taxon>
        <taxon>Fungi</taxon>
        <taxon>Dikarya</taxon>
        <taxon>Basidiomycota</taxon>
        <taxon>Agaricomycotina</taxon>
        <taxon>Tremellomycetes</taxon>
        <taxon>Filobasidiales</taxon>
        <taxon>Filobasidiaceae</taxon>
        <taxon>Naganishia</taxon>
    </lineage>
</organism>
<proteinExistence type="predicted"/>
<gene>
    <name evidence="1" type="ORF">QFC24_006433</name>
</gene>
<accession>A0ACC2X307</accession>
<dbReference type="EMBL" id="JASBWV010000031">
    <property type="protein sequence ID" value="KAJ9117719.1"/>
    <property type="molecule type" value="Genomic_DNA"/>
</dbReference>
<dbReference type="Proteomes" id="UP001234202">
    <property type="component" value="Unassembled WGS sequence"/>
</dbReference>
<comment type="caution">
    <text evidence="1">The sequence shown here is derived from an EMBL/GenBank/DDBJ whole genome shotgun (WGS) entry which is preliminary data.</text>
</comment>
<evidence type="ECO:0000313" key="1">
    <source>
        <dbReference type="EMBL" id="KAJ9117719.1"/>
    </source>
</evidence>
<keyword evidence="2" id="KW-1185">Reference proteome</keyword>
<sequence>MKNSVEDKALDIAHVELARESTIDTDLDAKAGQHVGVSTLPAIHEGKLDAAMEILHGERVEMTDEQVLWRMDNNPAVARFLTPEERRWAVERLRDNNTGVESKNIKWKQILEALVSETFEVSGQDSFRLNEPSVGNAAGNIVGPLLFKSTDAPLYRNGLKAVLGIFIAAGGATAFIVASYFILNKRKEKQRVANGKPAKLEDRSMQQIYMAGDANDILGQNAFLDMTDMENDEVSLRFDNGCAVLLSANCFPSTFNSSSTLTDSSKV</sequence>
<evidence type="ECO:0000313" key="2">
    <source>
        <dbReference type="Proteomes" id="UP001234202"/>
    </source>
</evidence>